<evidence type="ECO:0000256" key="3">
    <source>
        <dbReference type="ARBA" id="ARBA00022821"/>
    </source>
</evidence>
<protein>
    <recommendedName>
        <fullName evidence="4">Disease resistance N-terminal domain-containing protein</fullName>
    </recommendedName>
</protein>
<dbReference type="AlphaFoldDB" id="A0ABD2YNC5"/>
<gene>
    <name evidence="5" type="ORF">ACH5RR_033027</name>
</gene>
<keyword evidence="2" id="KW-0547">Nucleotide-binding</keyword>
<dbReference type="EMBL" id="JBJUIK010000013">
    <property type="protein sequence ID" value="KAL3507645.1"/>
    <property type="molecule type" value="Genomic_DNA"/>
</dbReference>
<sequence length="99" mass="11431">MFLEDVDKRNYEEASIRNYVKQIRDLAYRFENVVKTYAIKVASKRERKGIRNMLKRFACVLLLSESTSLHKVGSVIAEIKKEITNLTASLESYGIKAVM</sequence>
<dbReference type="InterPro" id="IPR041118">
    <property type="entry name" value="Rx_N"/>
</dbReference>
<dbReference type="Proteomes" id="UP001630127">
    <property type="component" value="Unassembled WGS sequence"/>
</dbReference>
<keyword evidence="3" id="KW-0611">Plant defense</keyword>
<keyword evidence="6" id="KW-1185">Reference proteome</keyword>
<dbReference type="GO" id="GO:0000166">
    <property type="term" value="F:nucleotide binding"/>
    <property type="evidence" value="ECO:0007669"/>
    <property type="project" value="UniProtKB-KW"/>
</dbReference>
<comment type="caution">
    <text evidence="5">The sequence shown here is derived from an EMBL/GenBank/DDBJ whole genome shotgun (WGS) entry which is preliminary data.</text>
</comment>
<accession>A0ABD2YNC5</accession>
<feature type="domain" description="Disease resistance N-terminal" evidence="4">
    <location>
        <begin position="2"/>
        <end position="48"/>
    </location>
</feature>
<proteinExistence type="predicted"/>
<evidence type="ECO:0000256" key="1">
    <source>
        <dbReference type="ARBA" id="ARBA00022737"/>
    </source>
</evidence>
<name>A0ABD2YNC5_9GENT</name>
<dbReference type="Pfam" id="PF18052">
    <property type="entry name" value="Rx_N"/>
    <property type="match status" value="1"/>
</dbReference>
<dbReference type="GO" id="GO:0006952">
    <property type="term" value="P:defense response"/>
    <property type="evidence" value="ECO:0007669"/>
    <property type="project" value="UniProtKB-KW"/>
</dbReference>
<keyword evidence="1" id="KW-0677">Repeat</keyword>
<evidence type="ECO:0000256" key="2">
    <source>
        <dbReference type="ARBA" id="ARBA00022741"/>
    </source>
</evidence>
<evidence type="ECO:0000313" key="5">
    <source>
        <dbReference type="EMBL" id="KAL3507645.1"/>
    </source>
</evidence>
<evidence type="ECO:0000313" key="6">
    <source>
        <dbReference type="Proteomes" id="UP001630127"/>
    </source>
</evidence>
<dbReference type="Gene3D" id="1.20.5.4130">
    <property type="match status" value="1"/>
</dbReference>
<evidence type="ECO:0000259" key="4">
    <source>
        <dbReference type="Pfam" id="PF18052"/>
    </source>
</evidence>
<organism evidence="5 6">
    <name type="scientific">Cinchona calisaya</name>
    <dbReference type="NCBI Taxonomy" id="153742"/>
    <lineage>
        <taxon>Eukaryota</taxon>
        <taxon>Viridiplantae</taxon>
        <taxon>Streptophyta</taxon>
        <taxon>Embryophyta</taxon>
        <taxon>Tracheophyta</taxon>
        <taxon>Spermatophyta</taxon>
        <taxon>Magnoliopsida</taxon>
        <taxon>eudicotyledons</taxon>
        <taxon>Gunneridae</taxon>
        <taxon>Pentapetalae</taxon>
        <taxon>asterids</taxon>
        <taxon>lamiids</taxon>
        <taxon>Gentianales</taxon>
        <taxon>Rubiaceae</taxon>
        <taxon>Cinchonoideae</taxon>
        <taxon>Cinchoneae</taxon>
        <taxon>Cinchona</taxon>
    </lineage>
</organism>
<reference evidence="5 6" key="1">
    <citation type="submission" date="2024-11" db="EMBL/GenBank/DDBJ databases">
        <title>A near-complete genome assembly of Cinchona calisaya.</title>
        <authorList>
            <person name="Lian D.C."/>
            <person name="Zhao X.W."/>
            <person name="Wei L."/>
        </authorList>
    </citation>
    <scope>NUCLEOTIDE SEQUENCE [LARGE SCALE GENOMIC DNA]</scope>
    <source>
        <tissue evidence="5">Nenye</tissue>
    </source>
</reference>